<protein>
    <submittedName>
        <fullName evidence="1">Uncharacterized protein</fullName>
    </submittedName>
</protein>
<dbReference type="OrthoDB" id="6507204at2"/>
<dbReference type="STRING" id="299255.SAMN02745129_3395"/>
<evidence type="ECO:0000313" key="2">
    <source>
        <dbReference type="Proteomes" id="UP000184268"/>
    </source>
</evidence>
<dbReference type="EMBL" id="FQXG01000005">
    <property type="protein sequence ID" value="SHH96960.1"/>
    <property type="molecule type" value="Genomic_DNA"/>
</dbReference>
<dbReference type="Proteomes" id="UP000184268">
    <property type="component" value="Unassembled WGS sequence"/>
</dbReference>
<reference evidence="1 2" key="1">
    <citation type="submission" date="2016-11" db="EMBL/GenBank/DDBJ databases">
        <authorList>
            <person name="Jaros S."/>
            <person name="Januszkiewicz K."/>
            <person name="Wedrychowicz H."/>
        </authorList>
    </citation>
    <scope>NUCLEOTIDE SEQUENCE [LARGE SCALE GENOMIC DNA]</scope>
    <source>
        <strain evidence="1 2">DSM 16917</strain>
    </source>
</reference>
<keyword evidence="2" id="KW-1185">Reference proteome</keyword>
<name>A0A1M5XAV8_9GAMM</name>
<gene>
    <name evidence="1" type="ORF">SAMN02745129_3395</name>
</gene>
<accession>A0A1M5XAV8</accession>
<dbReference type="AlphaFoldDB" id="A0A1M5XAV8"/>
<evidence type="ECO:0000313" key="1">
    <source>
        <dbReference type="EMBL" id="SHH96960.1"/>
    </source>
</evidence>
<proteinExistence type="predicted"/>
<dbReference type="RefSeq" id="WP_067661793.1">
    <property type="nucleotide sequence ID" value="NZ_FQXG01000005.1"/>
</dbReference>
<sequence length="149" mass="17086">MIPSVFESFDDRPTDVFVDLMKRDSRSRAELTELLTNTAIENGFVGPREPVPGLALVEWNKEKKAPMWARRAALELLIAHGWTPTTAKEWARFAKLWVQRQRRANLERLLEELPSGFDPVMAQAWLLAALESDRLFRANKQIKEGKARG</sequence>
<organism evidence="1 2">
    <name type="scientific">Ferrimonas marina</name>
    <dbReference type="NCBI Taxonomy" id="299255"/>
    <lineage>
        <taxon>Bacteria</taxon>
        <taxon>Pseudomonadati</taxon>
        <taxon>Pseudomonadota</taxon>
        <taxon>Gammaproteobacteria</taxon>
        <taxon>Alteromonadales</taxon>
        <taxon>Ferrimonadaceae</taxon>
        <taxon>Ferrimonas</taxon>
    </lineage>
</organism>